<evidence type="ECO:0000256" key="7">
    <source>
        <dbReference type="SAM" id="Coils"/>
    </source>
</evidence>
<accession>A0A8H4QAK1</accession>
<protein>
    <recommendedName>
        <fullName evidence="6">rRNA methyltransferase 2, mitochondrial</fullName>
    </recommendedName>
</protein>
<feature type="compositionally biased region" description="Basic and acidic residues" evidence="8">
    <location>
        <begin position="168"/>
        <end position="187"/>
    </location>
</feature>
<reference evidence="10 11" key="1">
    <citation type="journal article" date="2020" name="G3 (Bethesda)">
        <title>Genetic Underpinnings of Host Manipulation by Ophiocordyceps as Revealed by Comparative Transcriptomics.</title>
        <authorList>
            <person name="Will I."/>
            <person name="Das B."/>
            <person name="Trinh T."/>
            <person name="Brachmann A."/>
            <person name="Ohm R.A."/>
            <person name="de Bekker C."/>
        </authorList>
    </citation>
    <scope>NUCLEOTIDE SEQUENCE [LARGE SCALE GENOMIC DNA]</scope>
    <source>
        <strain evidence="10 11">EC05</strain>
    </source>
</reference>
<evidence type="ECO:0000259" key="9">
    <source>
        <dbReference type="Pfam" id="PF01728"/>
    </source>
</evidence>
<feature type="compositionally biased region" description="Low complexity" evidence="8">
    <location>
        <begin position="392"/>
        <end position="403"/>
    </location>
</feature>
<dbReference type="Proteomes" id="UP000562929">
    <property type="component" value="Unassembled WGS sequence"/>
</dbReference>
<evidence type="ECO:0000256" key="4">
    <source>
        <dbReference type="ARBA" id="ARBA00022679"/>
    </source>
</evidence>
<dbReference type="SUPFAM" id="SSF53335">
    <property type="entry name" value="S-adenosyl-L-methionine-dependent methyltransferases"/>
    <property type="match status" value="1"/>
</dbReference>
<evidence type="ECO:0000313" key="11">
    <source>
        <dbReference type="Proteomes" id="UP000562929"/>
    </source>
</evidence>
<dbReference type="InterPro" id="IPR002877">
    <property type="entry name" value="RNA_MeTrfase_FtsJ_dom"/>
</dbReference>
<keyword evidence="2" id="KW-0698">rRNA processing</keyword>
<gene>
    <name evidence="10" type="ORF">GQ602_002485</name>
</gene>
<dbReference type="InterPro" id="IPR015507">
    <property type="entry name" value="rRNA-MeTfrase_E"/>
</dbReference>
<proteinExistence type="inferred from homology"/>
<dbReference type="InterPro" id="IPR050082">
    <property type="entry name" value="RNA_methyltr_RlmE"/>
</dbReference>
<evidence type="ECO:0000256" key="1">
    <source>
        <dbReference type="ARBA" id="ARBA00009258"/>
    </source>
</evidence>
<evidence type="ECO:0000256" key="6">
    <source>
        <dbReference type="ARBA" id="ARBA00041184"/>
    </source>
</evidence>
<feature type="coiled-coil region" evidence="7">
    <location>
        <begin position="63"/>
        <end position="118"/>
    </location>
</feature>
<dbReference type="AlphaFoldDB" id="A0A8H4QAK1"/>
<evidence type="ECO:0000256" key="8">
    <source>
        <dbReference type="SAM" id="MobiDB-lite"/>
    </source>
</evidence>
<feature type="region of interest" description="Disordered" evidence="8">
    <location>
        <begin position="335"/>
        <end position="373"/>
    </location>
</feature>
<comment type="caution">
    <text evidence="10">The sequence shown here is derived from an EMBL/GenBank/DDBJ whole genome shotgun (WGS) entry which is preliminary data.</text>
</comment>
<feature type="compositionally biased region" description="Low complexity" evidence="8">
    <location>
        <begin position="441"/>
        <end position="453"/>
    </location>
</feature>
<sequence length="778" mass="87449">MGVMTRQRLTRLHDLELAHRDDLHKTESICRDEEVRLLKVQLLETRDDHAALQEDIDRKGVELAALAAKYKRLRVELEAERKESRARVVRLEKQDEELNGLRTEMRSLKEAAQHQEGTPDDKKALACELDKLRPEVQHLQARLAAHQAIELERNDLRQQLDSLKAELDKERCSRQASEDALKSRLEPTDETQAVETRGREQATTQLNKDLDDAKALAERLEERLARLKTKYKAARGELEETRCKLETCSADLERATQTTAALPGAPTMRGRRLRVQDAAGPDHLTTTILHTPGNGEGKIIKRPVAGKKRGVELAAVGEKSTFSITPFLRRTRDLADEEAVIEEENEEDRSGEDEEGERGVVARDEEESSRPISKKVLSVGQTNKTMIKPEATQDTTLTMTTTTGQDKENAEAKRKKRKLAGHTTILLTDVDADEDKPEEATTTTTTTTTTTLTKPTNKMMMKTKKKKTAMVMMKKPQLLGSRLTAPAFSPLKRDRRGPPHVPPLPHILRRWTSSASSTRWKTRQGADRHAREAKVKGLKSRAAFKLLELDSKHRLFRPNETVVDLGYAPGSWSQVAIDRVRPYGQVIGIDLLPAQPPRGVSSFQGDFLSPTVRRLLKDFIAHSREEQVDEGVAPSGPSYIDRERHSDHPSASSDALVDVVLSDMSDPWDQTAGFNARTLSNPHRRLMNASGIVLRDHLGSMALCDAALEFASDTLRPGGRFVCKFYQGVDDKMFEQRLKKLFEKVVRDKPAASRSESNESYFIALRRKPGVFIDKASQ</sequence>
<evidence type="ECO:0000256" key="2">
    <source>
        <dbReference type="ARBA" id="ARBA00022552"/>
    </source>
</evidence>
<feature type="region of interest" description="Disordered" evidence="8">
    <location>
        <begin position="626"/>
        <end position="652"/>
    </location>
</feature>
<dbReference type="GO" id="GO:0005739">
    <property type="term" value="C:mitochondrion"/>
    <property type="evidence" value="ECO:0007669"/>
    <property type="project" value="TreeGrafter"/>
</dbReference>
<feature type="region of interest" description="Disordered" evidence="8">
    <location>
        <begin position="168"/>
        <end position="203"/>
    </location>
</feature>
<feature type="domain" description="Ribosomal RNA methyltransferase FtsJ" evidence="9">
    <location>
        <begin position="539"/>
        <end position="767"/>
    </location>
</feature>
<keyword evidence="5" id="KW-0949">S-adenosyl-L-methionine</keyword>
<evidence type="ECO:0000256" key="3">
    <source>
        <dbReference type="ARBA" id="ARBA00022603"/>
    </source>
</evidence>
<evidence type="ECO:0000256" key="5">
    <source>
        <dbReference type="ARBA" id="ARBA00022691"/>
    </source>
</evidence>
<keyword evidence="3 10" id="KW-0489">Methyltransferase</keyword>
<dbReference type="EMBL" id="JAACLJ010000002">
    <property type="protein sequence ID" value="KAF4592186.1"/>
    <property type="molecule type" value="Genomic_DNA"/>
</dbReference>
<dbReference type="PANTHER" id="PTHR10920:SF18">
    <property type="entry name" value="RRNA METHYLTRANSFERASE 2, MITOCHONDRIAL"/>
    <property type="match status" value="1"/>
</dbReference>
<organism evidence="10 11">
    <name type="scientific">Ophiocordyceps camponoti-floridani</name>
    <dbReference type="NCBI Taxonomy" id="2030778"/>
    <lineage>
        <taxon>Eukaryota</taxon>
        <taxon>Fungi</taxon>
        <taxon>Dikarya</taxon>
        <taxon>Ascomycota</taxon>
        <taxon>Pezizomycotina</taxon>
        <taxon>Sordariomycetes</taxon>
        <taxon>Hypocreomycetidae</taxon>
        <taxon>Hypocreales</taxon>
        <taxon>Ophiocordycipitaceae</taxon>
        <taxon>Ophiocordyceps</taxon>
    </lineage>
</organism>
<dbReference type="Gene3D" id="3.40.50.150">
    <property type="entry name" value="Vaccinia Virus protein VP39"/>
    <property type="match status" value="1"/>
</dbReference>
<dbReference type="SUPFAM" id="SSF46579">
    <property type="entry name" value="Prefoldin"/>
    <property type="match status" value="1"/>
</dbReference>
<dbReference type="HAMAP" id="MF_01547">
    <property type="entry name" value="RNA_methyltr_E"/>
    <property type="match status" value="1"/>
</dbReference>
<evidence type="ECO:0000313" key="10">
    <source>
        <dbReference type="EMBL" id="KAF4592186.1"/>
    </source>
</evidence>
<dbReference type="InterPro" id="IPR029063">
    <property type="entry name" value="SAM-dependent_MTases_sf"/>
</dbReference>
<comment type="similarity">
    <text evidence="1">Belongs to the class I-like SAM-binding methyltransferase superfamily. RNA methyltransferase RlmE family.</text>
</comment>
<dbReference type="PANTHER" id="PTHR10920">
    <property type="entry name" value="RIBOSOMAL RNA METHYLTRANSFERASE"/>
    <property type="match status" value="1"/>
</dbReference>
<feature type="region of interest" description="Disordered" evidence="8">
    <location>
        <begin position="433"/>
        <end position="453"/>
    </location>
</feature>
<dbReference type="GO" id="GO:0008650">
    <property type="term" value="F:rRNA (uridine-2'-O-)-methyltransferase activity"/>
    <property type="evidence" value="ECO:0007669"/>
    <property type="project" value="TreeGrafter"/>
</dbReference>
<dbReference type="OrthoDB" id="20105at2759"/>
<feature type="region of interest" description="Disordered" evidence="8">
    <location>
        <begin position="389"/>
        <end position="418"/>
    </location>
</feature>
<name>A0A8H4QAK1_9HYPO</name>
<feature type="compositionally biased region" description="Acidic residues" evidence="8">
    <location>
        <begin position="335"/>
        <end position="356"/>
    </location>
</feature>
<keyword evidence="4 10" id="KW-0808">Transferase</keyword>
<keyword evidence="11" id="KW-1185">Reference proteome</keyword>
<dbReference type="Pfam" id="PF01728">
    <property type="entry name" value="FtsJ"/>
    <property type="match status" value="1"/>
</dbReference>
<keyword evidence="7" id="KW-0175">Coiled coil</keyword>